<comment type="caution">
    <text evidence="7">The sequence shown here is derived from an EMBL/GenBank/DDBJ whole genome shotgun (WGS) entry which is preliminary data.</text>
</comment>
<dbReference type="PROSITE" id="PS50850">
    <property type="entry name" value="MFS"/>
    <property type="match status" value="1"/>
</dbReference>
<keyword evidence="2 5" id="KW-0812">Transmembrane</keyword>
<dbReference type="Pfam" id="PF07690">
    <property type="entry name" value="MFS_1"/>
    <property type="match status" value="1"/>
</dbReference>
<dbReference type="PANTHER" id="PTHR23530">
    <property type="entry name" value="TRANSPORT PROTEIN-RELATED"/>
    <property type="match status" value="1"/>
</dbReference>
<dbReference type="EMBL" id="DQUG01000157">
    <property type="protein sequence ID" value="HIP75266.1"/>
    <property type="molecule type" value="Genomic_DNA"/>
</dbReference>
<feature type="transmembrane region" description="Helical" evidence="5">
    <location>
        <begin position="307"/>
        <end position="330"/>
    </location>
</feature>
<accession>A0A832ZBY8</accession>
<evidence type="ECO:0000313" key="8">
    <source>
        <dbReference type="Proteomes" id="UP000649326"/>
    </source>
</evidence>
<feature type="transmembrane region" description="Helical" evidence="5">
    <location>
        <begin position="15"/>
        <end position="36"/>
    </location>
</feature>
<feature type="transmembrane region" description="Helical" evidence="5">
    <location>
        <begin position="257"/>
        <end position="275"/>
    </location>
</feature>
<sequence>MPVGDLANLSKYSKITLLLATIVSLGKSIIDPIYIAFLASKTIPKEQIGLLLTIYFVCLSIFDFPTGAIADKWGRKRTYLSGVGMYGCGLVLYGTSTKFELFAISEILLALGSAFMSGSLIAWYYSSLKKHGLTEEAKCIFGLVNASRTVCGVLAGLLAYSLVSFDMACPFLVGGIIMFVAVGFGLVVMEENHDNNGSTSLYNVMKNALRISIHKKNIRYLLLGDAILSFALIYYLYSWQLLFVDELKTPAKMLGIVYIVGILGSLFGNFLSGFLLKRSNGFKVSVLGLSLILASYTGFALSQLLPFAILCVFIYNAGFGTYSPAFSIWLNEIIPDEARSSVLSLNSSLASIAAAAGSSFLGFMAAIYGIKSGFLVLTLPLALAIILFHGSKEDCKIAL</sequence>
<dbReference type="InterPro" id="IPR011701">
    <property type="entry name" value="MFS"/>
</dbReference>
<feature type="transmembrane region" description="Helical" evidence="5">
    <location>
        <begin position="282"/>
        <end position="301"/>
    </location>
</feature>
<dbReference type="GO" id="GO:0022857">
    <property type="term" value="F:transmembrane transporter activity"/>
    <property type="evidence" value="ECO:0007669"/>
    <property type="project" value="InterPro"/>
</dbReference>
<dbReference type="InterPro" id="IPR020846">
    <property type="entry name" value="MFS_dom"/>
</dbReference>
<evidence type="ECO:0000313" key="7">
    <source>
        <dbReference type="EMBL" id="HIP75266.1"/>
    </source>
</evidence>
<proteinExistence type="predicted"/>
<dbReference type="AlphaFoldDB" id="A0A832ZBY8"/>
<dbReference type="PANTHER" id="PTHR23530:SF1">
    <property type="entry name" value="PERMEASE, MAJOR FACILITATOR SUPERFAMILY-RELATED"/>
    <property type="match status" value="1"/>
</dbReference>
<keyword evidence="4 5" id="KW-0472">Membrane</keyword>
<dbReference type="InterPro" id="IPR005829">
    <property type="entry name" value="Sugar_transporter_CS"/>
</dbReference>
<feature type="transmembrane region" description="Helical" evidence="5">
    <location>
        <begin position="220"/>
        <end position="237"/>
    </location>
</feature>
<keyword evidence="3 5" id="KW-1133">Transmembrane helix</keyword>
<dbReference type="GO" id="GO:0016020">
    <property type="term" value="C:membrane"/>
    <property type="evidence" value="ECO:0007669"/>
    <property type="project" value="UniProtKB-SubCell"/>
</dbReference>
<evidence type="ECO:0000256" key="4">
    <source>
        <dbReference type="ARBA" id="ARBA00023136"/>
    </source>
</evidence>
<feature type="transmembrane region" description="Helical" evidence="5">
    <location>
        <begin position="101"/>
        <end position="125"/>
    </location>
</feature>
<feature type="transmembrane region" description="Helical" evidence="5">
    <location>
        <begin position="146"/>
        <end position="165"/>
    </location>
</feature>
<dbReference type="PROSITE" id="PS00216">
    <property type="entry name" value="SUGAR_TRANSPORT_1"/>
    <property type="match status" value="1"/>
</dbReference>
<feature type="transmembrane region" description="Helical" evidence="5">
    <location>
        <begin position="374"/>
        <end position="391"/>
    </location>
</feature>
<feature type="transmembrane region" description="Helical" evidence="5">
    <location>
        <begin position="342"/>
        <end position="368"/>
    </location>
</feature>
<dbReference type="Proteomes" id="UP000649326">
    <property type="component" value="Unassembled WGS sequence"/>
</dbReference>
<feature type="transmembrane region" description="Helical" evidence="5">
    <location>
        <begin position="171"/>
        <end position="189"/>
    </location>
</feature>
<evidence type="ECO:0000256" key="2">
    <source>
        <dbReference type="ARBA" id="ARBA00022692"/>
    </source>
</evidence>
<evidence type="ECO:0000259" key="6">
    <source>
        <dbReference type="PROSITE" id="PS50850"/>
    </source>
</evidence>
<evidence type="ECO:0000256" key="1">
    <source>
        <dbReference type="ARBA" id="ARBA00004141"/>
    </source>
</evidence>
<evidence type="ECO:0000256" key="5">
    <source>
        <dbReference type="SAM" id="Phobius"/>
    </source>
</evidence>
<name>A0A832ZBY8_9EURY</name>
<protein>
    <submittedName>
        <fullName evidence="7">MFS transporter</fullName>
    </submittedName>
</protein>
<reference evidence="7" key="1">
    <citation type="journal article" date="2020" name="ISME J.">
        <title>Gammaproteobacteria mediating utilization of methyl-, sulfur- and petroleum organic compounds in deep ocean hydrothermal plumes.</title>
        <authorList>
            <person name="Zhou Z."/>
            <person name="Liu Y."/>
            <person name="Pan J."/>
            <person name="Cron B.R."/>
            <person name="Toner B.M."/>
            <person name="Anantharaman K."/>
            <person name="Breier J.A."/>
            <person name="Dick G.J."/>
            <person name="Li M."/>
        </authorList>
    </citation>
    <scope>NUCLEOTIDE SEQUENCE</scope>
    <source>
        <strain evidence="7">SZUA-1451</strain>
    </source>
</reference>
<comment type="subcellular location">
    <subcellularLocation>
        <location evidence="1">Membrane</location>
        <topology evidence="1">Multi-pass membrane protein</topology>
    </subcellularLocation>
</comment>
<dbReference type="Gene3D" id="1.20.1250.20">
    <property type="entry name" value="MFS general substrate transporter like domains"/>
    <property type="match status" value="1"/>
</dbReference>
<dbReference type="InterPro" id="IPR053160">
    <property type="entry name" value="MFS_DHA3_Transporter"/>
</dbReference>
<evidence type="ECO:0000256" key="3">
    <source>
        <dbReference type="ARBA" id="ARBA00022989"/>
    </source>
</evidence>
<dbReference type="SUPFAM" id="SSF103473">
    <property type="entry name" value="MFS general substrate transporter"/>
    <property type="match status" value="1"/>
</dbReference>
<dbReference type="InterPro" id="IPR036259">
    <property type="entry name" value="MFS_trans_sf"/>
</dbReference>
<gene>
    <name evidence="7" type="ORF">EYH13_03850</name>
</gene>
<feature type="domain" description="Major facilitator superfamily (MFS) profile" evidence="6">
    <location>
        <begin position="12"/>
        <end position="396"/>
    </location>
</feature>
<feature type="transmembrane region" description="Helical" evidence="5">
    <location>
        <begin position="48"/>
        <end position="66"/>
    </location>
</feature>
<organism evidence="7 8">
    <name type="scientific">Thermococcus paralvinellae</name>
    <dbReference type="NCBI Taxonomy" id="582419"/>
    <lineage>
        <taxon>Archaea</taxon>
        <taxon>Methanobacteriati</taxon>
        <taxon>Methanobacteriota</taxon>
        <taxon>Thermococci</taxon>
        <taxon>Thermococcales</taxon>
        <taxon>Thermococcaceae</taxon>
        <taxon>Thermococcus</taxon>
    </lineage>
</organism>